<dbReference type="AlphaFoldDB" id="A0A1J1I6S1"/>
<dbReference type="OrthoDB" id="7727171at2759"/>
<protein>
    <submittedName>
        <fullName evidence="2">CLUMA_CG009430, isoform A</fullName>
    </submittedName>
</protein>
<organism evidence="2 3">
    <name type="scientific">Clunio marinus</name>
    <dbReference type="NCBI Taxonomy" id="568069"/>
    <lineage>
        <taxon>Eukaryota</taxon>
        <taxon>Metazoa</taxon>
        <taxon>Ecdysozoa</taxon>
        <taxon>Arthropoda</taxon>
        <taxon>Hexapoda</taxon>
        <taxon>Insecta</taxon>
        <taxon>Pterygota</taxon>
        <taxon>Neoptera</taxon>
        <taxon>Endopterygota</taxon>
        <taxon>Diptera</taxon>
        <taxon>Nematocera</taxon>
        <taxon>Chironomoidea</taxon>
        <taxon>Chironomidae</taxon>
        <taxon>Clunio</taxon>
    </lineage>
</organism>
<keyword evidence="1" id="KW-0732">Signal</keyword>
<feature type="chain" id="PRO_5013063019" evidence="1">
    <location>
        <begin position="23"/>
        <end position="188"/>
    </location>
</feature>
<dbReference type="PANTHER" id="PTHR20898">
    <property type="entry name" value="DAEDALUS ON 3-RELATED-RELATED"/>
    <property type="match status" value="1"/>
</dbReference>
<dbReference type="PANTHER" id="PTHR20898:SF0">
    <property type="entry name" value="DAEDALUS ON 3-RELATED"/>
    <property type="match status" value="1"/>
</dbReference>
<dbReference type="Pfam" id="PF06477">
    <property type="entry name" value="DUF1091"/>
    <property type="match status" value="1"/>
</dbReference>
<gene>
    <name evidence="2" type="ORF">CLUMA_CG009430</name>
</gene>
<keyword evidence="3" id="KW-1185">Reference proteome</keyword>
<accession>A0A1J1I6S1</accession>
<dbReference type="EMBL" id="CVRI01000043">
    <property type="protein sequence ID" value="CRK95989.1"/>
    <property type="molecule type" value="Genomic_DNA"/>
</dbReference>
<evidence type="ECO:0000313" key="3">
    <source>
        <dbReference type="Proteomes" id="UP000183832"/>
    </source>
</evidence>
<evidence type="ECO:0000313" key="2">
    <source>
        <dbReference type="EMBL" id="CRK95989.1"/>
    </source>
</evidence>
<dbReference type="Proteomes" id="UP000183832">
    <property type="component" value="Unassembled WGS sequence"/>
</dbReference>
<dbReference type="InterPro" id="IPR010512">
    <property type="entry name" value="DUF1091"/>
</dbReference>
<proteinExistence type="predicted"/>
<feature type="signal peptide" evidence="1">
    <location>
        <begin position="1"/>
        <end position="22"/>
    </location>
</feature>
<reference evidence="2 3" key="1">
    <citation type="submission" date="2015-04" db="EMBL/GenBank/DDBJ databases">
        <authorList>
            <person name="Syromyatnikov M.Y."/>
            <person name="Popov V.N."/>
        </authorList>
    </citation>
    <scope>NUCLEOTIDE SEQUENCE [LARGE SCALE GENOMIC DNA]</scope>
</reference>
<sequence length="188" mass="21707">MSFSKIVLTIIASLVLFKFILSEKGQHFYYRYLTCNVSDEFVYPNYTCYAKSFNRSFSAESVSLTLRKPLYQVFIDCKMMYKYGTIYREIMRFDNIDFCKIMEEGSKNKLVQAHYGLFNESVPGVLHKCPYTSIDISNQAIDANKVPSIFPSGEYKNIFGYDTKDRKMIVESTSVLTITSSIKDSFGK</sequence>
<evidence type="ECO:0000256" key="1">
    <source>
        <dbReference type="SAM" id="SignalP"/>
    </source>
</evidence>
<name>A0A1J1I6S1_9DIPT</name>